<evidence type="ECO:0000256" key="1">
    <source>
        <dbReference type="SAM" id="MobiDB-lite"/>
    </source>
</evidence>
<dbReference type="Proteomes" id="UP000714275">
    <property type="component" value="Unassembled WGS sequence"/>
</dbReference>
<accession>A0A9P6ZRW3</accession>
<sequence>MKSVTRQRTLLWVLLKFYCIVAVRMSTIKQTTSRPRKARARNPKDGATSRCGLSRDGAICCLRTSIRVSDIQVVNEIGRMYT</sequence>
<evidence type="ECO:0000256" key="2">
    <source>
        <dbReference type="SAM" id="SignalP"/>
    </source>
</evidence>
<gene>
    <name evidence="3" type="ORF">EV702DRAFT_1115666</name>
</gene>
<feature type="chain" id="PRO_5040482803" description="Secreted protein" evidence="2">
    <location>
        <begin position="23"/>
        <end position="82"/>
    </location>
</feature>
<proteinExistence type="predicted"/>
<keyword evidence="2" id="KW-0732">Signal</keyword>
<evidence type="ECO:0000313" key="3">
    <source>
        <dbReference type="EMBL" id="KAG1775645.1"/>
    </source>
</evidence>
<organism evidence="3 4">
    <name type="scientific">Suillus placidus</name>
    <dbReference type="NCBI Taxonomy" id="48579"/>
    <lineage>
        <taxon>Eukaryota</taxon>
        <taxon>Fungi</taxon>
        <taxon>Dikarya</taxon>
        <taxon>Basidiomycota</taxon>
        <taxon>Agaricomycotina</taxon>
        <taxon>Agaricomycetes</taxon>
        <taxon>Agaricomycetidae</taxon>
        <taxon>Boletales</taxon>
        <taxon>Suillineae</taxon>
        <taxon>Suillaceae</taxon>
        <taxon>Suillus</taxon>
    </lineage>
</organism>
<dbReference type="AlphaFoldDB" id="A0A9P6ZRW3"/>
<comment type="caution">
    <text evidence="3">The sequence shown here is derived from an EMBL/GenBank/DDBJ whole genome shotgun (WGS) entry which is preliminary data.</text>
</comment>
<evidence type="ECO:0008006" key="5">
    <source>
        <dbReference type="Google" id="ProtNLM"/>
    </source>
</evidence>
<keyword evidence="4" id="KW-1185">Reference proteome</keyword>
<protein>
    <recommendedName>
        <fullName evidence="5">Secreted protein</fullName>
    </recommendedName>
</protein>
<feature type="signal peptide" evidence="2">
    <location>
        <begin position="1"/>
        <end position="22"/>
    </location>
</feature>
<feature type="region of interest" description="Disordered" evidence="1">
    <location>
        <begin position="31"/>
        <end position="50"/>
    </location>
</feature>
<evidence type="ECO:0000313" key="4">
    <source>
        <dbReference type="Proteomes" id="UP000714275"/>
    </source>
</evidence>
<name>A0A9P6ZRW3_9AGAM</name>
<dbReference type="EMBL" id="JABBWD010000032">
    <property type="protein sequence ID" value="KAG1775645.1"/>
    <property type="molecule type" value="Genomic_DNA"/>
</dbReference>
<reference evidence="3" key="1">
    <citation type="journal article" date="2020" name="New Phytol.">
        <title>Comparative genomics reveals dynamic genome evolution in host specialist ectomycorrhizal fungi.</title>
        <authorList>
            <person name="Lofgren L.A."/>
            <person name="Nguyen N.H."/>
            <person name="Vilgalys R."/>
            <person name="Ruytinx J."/>
            <person name="Liao H.L."/>
            <person name="Branco S."/>
            <person name="Kuo A."/>
            <person name="LaButti K."/>
            <person name="Lipzen A."/>
            <person name="Andreopoulos W."/>
            <person name="Pangilinan J."/>
            <person name="Riley R."/>
            <person name="Hundley H."/>
            <person name="Na H."/>
            <person name="Barry K."/>
            <person name="Grigoriev I.V."/>
            <person name="Stajich J.E."/>
            <person name="Kennedy P.G."/>
        </authorList>
    </citation>
    <scope>NUCLEOTIDE SEQUENCE</scope>
    <source>
        <strain evidence="3">DOB743</strain>
    </source>
</reference>